<dbReference type="SUPFAM" id="SSF81383">
    <property type="entry name" value="F-box domain"/>
    <property type="match status" value="1"/>
</dbReference>
<name>A0A2H1H4A2_ZYMTR</name>
<dbReference type="Pfam" id="PF00646">
    <property type="entry name" value="F-box"/>
    <property type="match status" value="1"/>
</dbReference>
<dbReference type="InterPro" id="IPR036047">
    <property type="entry name" value="F-box-like_dom_sf"/>
</dbReference>
<evidence type="ECO:0000313" key="3">
    <source>
        <dbReference type="EMBL" id="SMR60613.1"/>
    </source>
</evidence>
<protein>
    <recommendedName>
        <fullName evidence="2">F-box domain-containing protein</fullName>
    </recommendedName>
</protein>
<evidence type="ECO:0000256" key="1">
    <source>
        <dbReference type="SAM" id="MobiDB-lite"/>
    </source>
</evidence>
<evidence type="ECO:0000313" key="4">
    <source>
        <dbReference type="Proteomes" id="UP000245764"/>
    </source>
</evidence>
<organism evidence="3 4">
    <name type="scientific">Zymoseptoria tritici ST99CH_1E4</name>
    <dbReference type="NCBI Taxonomy" id="1276532"/>
    <lineage>
        <taxon>Eukaryota</taxon>
        <taxon>Fungi</taxon>
        <taxon>Dikarya</taxon>
        <taxon>Ascomycota</taxon>
        <taxon>Pezizomycotina</taxon>
        <taxon>Dothideomycetes</taxon>
        <taxon>Dothideomycetidae</taxon>
        <taxon>Mycosphaerellales</taxon>
        <taxon>Mycosphaerellaceae</taxon>
        <taxon>Zymoseptoria</taxon>
    </lineage>
</organism>
<evidence type="ECO:0000259" key="2">
    <source>
        <dbReference type="PROSITE" id="PS50181"/>
    </source>
</evidence>
<reference evidence="4" key="1">
    <citation type="submission" date="2017-05" db="EMBL/GenBank/DDBJ databases">
        <authorList>
            <person name="Song R."/>
            <person name="Chenine A.L."/>
            <person name="Ruprecht R.M."/>
        </authorList>
    </citation>
    <scope>NUCLEOTIDE SEQUENCE [LARGE SCALE GENOMIC DNA]</scope>
</reference>
<proteinExistence type="predicted"/>
<dbReference type="PROSITE" id="PS50181">
    <property type="entry name" value="FBOX"/>
    <property type="match status" value="1"/>
</dbReference>
<gene>
    <name evidence="3" type="ORF">ZT1E4_G10578</name>
</gene>
<accession>A0A2H1H4A2</accession>
<dbReference type="Proteomes" id="UP000245764">
    <property type="component" value="Chromosome 11"/>
</dbReference>
<feature type="region of interest" description="Disordered" evidence="1">
    <location>
        <begin position="292"/>
        <end position="313"/>
    </location>
</feature>
<sequence>MGYYEIRCVLCGVTFSIARLRTRSEPRSHAWNVGGFGYCEHREEPDAACAEGCTFVDREQDVDKFLPSEPSERTYQDTWPDIHEEHISGIRCGNDFGYNGNLVSASAVQCARTAQCILRKIHAKDHHDTADPEASTWRPALDDEPWEESSEWMLSGLNSLLIEREMGPTPGWSPSRHGVEEIFEDDIFWNGGTNDGMPFHPWCLEVYQRAALQQKQPKTIDDMGDWWEHTEAMMECEKELQRGMGYEESNGQYWEHQKGQEFFIADPLKDFELVKLLQDAVIEPSEAFDPADSAFPDWPSHDPTASTNKSGAPPDPFLLLPAELLQQILSELSTPTVAALREVSRAFAHIPISFFHTLLRQDYPWIWEADSTTPVAHYSHWTQAVIDKAARKLANDTLQLAGHANSIVVSPEETTPSQARIAIIDATNAIDTDSTRPAATLKNDQAHVIPVFLPRIRTNWFKLYAALKKRGAEVPGLKNRERIWRDCEEIMRKIDEMRIRERDEGIRKLRRCIR</sequence>
<dbReference type="EMBL" id="LT854263">
    <property type="protein sequence ID" value="SMR60613.1"/>
    <property type="molecule type" value="Genomic_DNA"/>
</dbReference>
<dbReference type="AlphaFoldDB" id="A0A2H1H4A2"/>
<dbReference type="InterPro" id="IPR001810">
    <property type="entry name" value="F-box_dom"/>
</dbReference>
<feature type="domain" description="F-box" evidence="2">
    <location>
        <begin position="314"/>
        <end position="358"/>
    </location>
</feature>